<accession>A0ABP9PG63</accession>
<feature type="DNA-binding region" description="H-T-H motif" evidence="4">
    <location>
        <begin position="29"/>
        <end position="48"/>
    </location>
</feature>
<gene>
    <name evidence="6" type="ORF">GCM10023321_01130</name>
</gene>
<keyword evidence="3" id="KW-0804">Transcription</keyword>
<evidence type="ECO:0000256" key="3">
    <source>
        <dbReference type="ARBA" id="ARBA00023163"/>
    </source>
</evidence>
<dbReference type="InterPro" id="IPR001647">
    <property type="entry name" value="HTH_TetR"/>
</dbReference>
<keyword evidence="2 4" id="KW-0238">DNA-binding</keyword>
<protein>
    <submittedName>
        <fullName evidence="6">TetR/AcrR family transcriptional regulator</fullName>
    </submittedName>
</protein>
<name>A0ABP9PG63_9PSEU</name>
<feature type="domain" description="HTH tetR-type" evidence="5">
    <location>
        <begin position="6"/>
        <end position="66"/>
    </location>
</feature>
<evidence type="ECO:0000256" key="1">
    <source>
        <dbReference type="ARBA" id="ARBA00023015"/>
    </source>
</evidence>
<dbReference type="PROSITE" id="PS50977">
    <property type="entry name" value="HTH_TETR_2"/>
    <property type="match status" value="1"/>
</dbReference>
<dbReference type="InterPro" id="IPR011075">
    <property type="entry name" value="TetR_C"/>
</dbReference>
<dbReference type="Gene3D" id="1.10.357.10">
    <property type="entry name" value="Tetracycline Repressor, domain 2"/>
    <property type="match status" value="1"/>
</dbReference>
<evidence type="ECO:0000313" key="6">
    <source>
        <dbReference type="EMBL" id="GAA5144550.1"/>
    </source>
</evidence>
<comment type="caution">
    <text evidence="6">The sequence shown here is derived from an EMBL/GenBank/DDBJ whole genome shotgun (WGS) entry which is preliminary data.</text>
</comment>
<dbReference type="PRINTS" id="PR00455">
    <property type="entry name" value="HTHTETR"/>
</dbReference>
<organism evidence="6 7">
    <name type="scientific">Pseudonocardia eucalypti</name>
    <dbReference type="NCBI Taxonomy" id="648755"/>
    <lineage>
        <taxon>Bacteria</taxon>
        <taxon>Bacillati</taxon>
        <taxon>Actinomycetota</taxon>
        <taxon>Actinomycetes</taxon>
        <taxon>Pseudonocardiales</taxon>
        <taxon>Pseudonocardiaceae</taxon>
        <taxon>Pseudonocardia</taxon>
    </lineage>
</organism>
<dbReference type="Pfam" id="PF00440">
    <property type="entry name" value="TetR_N"/>
    <property type="match status" value="1"/>
</dbReference>
<dbReference type="SUPFAM" id="SSF46689">
    <property type="entry name" value="Homeodomain-like"/>
    <property type="match status" value="1"/>
</dbReference>
<dbReference type="InterPro" id="IPR036271">
    <property type="entry name" value="Tet_transcr_reg_TetR-rel_C_sf"/>
</dbReference>
<evidence type="ECO:0000313" key="7">
    <source>
        <dbReference type="Proteomes" id="UP001428817"/>
    </source>
</evidence>
<sequence>MVGVRQFDEREALGRALEVFDERGFRGTSMLDLAAGTGVQRGSLYHAYGGKEEIFVRVFGDYSGRFLEGAAAALRQPTRRAALSAFFDFCVAAITAGEPSRGCLSTRTAVDAGRDAPRVATEVRGFLDRLERVVRDGLAAAPDSSSLAVDPAAAARLVVTTTRGIAVMERAGFTPDQLREIAETQVAALAP</sequence>
<dbReference type="PANTHER" id="PTHR47506">
    <property type="entry name" value="TRANSCRIPTIONAL REGULATORY PROTEIN"/>
    <property type="match status" value="1"/>
</dbReference>
<reference evidence="7" key="1">
    <citation type="journal article" date="2019" name="Int. J. Syst. Evol. Microbiol.">
        <title>The Global Catalogue of Microorganisms (GCM) 10K type strain sequencing project: providing services to taxonomists for standard genome sequencing and annotation.</title>
        <authorList>
            <consortium name="The Broad Institute Genomics Platform"/>
            <consortium name="The Broad Institute Genome Sequencing Center for Infectious Disease"/>
            <person name="Wu L."/>
            <person name="Ma J."/>
        </authorList>
    </citation>
    <scope>NUCLEOTIDE SEQUENCE [LARGE SCALE GENOMIC DNA]</scope>
    <source>
        <strain evidence="7">JCM 18303</strain>
    </source>
</reference>
<dbReference type="InterPro" id="IPR009057">
    <property type="entry name" value="Homeodomain-like_sf"/>
</dbReference>
<dbReference type="SUPFAM" id="SSF48498">
    <property type="entry name" value="Tetracyclin repressor-like, C-terminal domain"/>
    <property type="match status" value="1"/>
</dbReference>
<evidence type="ECO:0000256" key="2">
    <source>
        <dbReference type="ARBA" id="ARBA00023125"/>
    </source>
</evidence>
<evidence type="ECO:0000259" key="5">
    <source>
        <dbReference type="PROSITE" id="PS50977"/>
    </source>
</evidence>
<proteinExistence type="predicted"/>
<dbReference type="Gene3D" id="1.10.10.60">
    <property type="entry name" value="Homeodomain-like"/>
    <property type="match status" value="1"/>
</dbReference>
<dbReference type="Proteomes" id="UP001428817">
    <property type="component" value="Unassembled WGS sequence"/>
</dbReference>
<dbReference type="PANTHER" id="PTHR47506:SF1">
    <property type="entry name" value="HTH-TYPE TRANSCRIPTIONAL REGULATOR YJDC"/>
    <property type="match status" value="1"/>
</dbReference>
<keyword evidence="1" id="KW-0805">Transcription regulation</keyword>
<dbReference type="RefSeq" id="WP_185058420.1">
    <property type="nucleotide sequence ID" value="NZ_BAABJP010000001.1"/>
</dbReference>
<evidence type="ECO:0000256" key="4">
    <source>
        <dbReference type="PROSITE-ProRule" id="PRU00335"/>
    </source>
</evidence>
<keyword evidence="7" id="KW-1185">Reference proteome</keyword>
<dbReference type="EMBL" id="BAABJP010000001">
    <property type="protein sequence ID" value="GAA5144550.1"/>
    <property type="molecule type" value="Genomic_DNA"/>
</dbReference>
<dbReference type="Pfam" id="PF16925">
    <property type="entry name" value="TetR_C_13"/>
    <property type="match status" value="1"/>
</dbReference>